<comment type="caution">
    <text evidence="1">The sequence shown here is derived from an EMBL/GenBank/DDBJ whole genome shotgun (WGS) entry which is preliminary data.</text>
</comment>
<dbReference type="EMBL" id="PGOL01000346">
    <property type="protein sequence ID" value="PKI71949.1"/>
    <property type="molecule type" value="Genomic_DNA"/>
</dbReference>
<reference evidence="1 2" key="1">
    <citation type="submission" date="2017-11" db="EMBL/GenBank/DDBJ databases">
        <title>De-novo sequencing of pomegranate (Punica granatum L.) genome.</title>
        <authorList>
            <person name="Akparov Z."/>
            <person name="Amiraslanov A."/>
            <person name="Hajiyeva S."/>
            <person name="Abbasov M."/>
            <person name="Kaur K."/>
            <person name="Hamwieh A."/>
            <person name="Solovyev V."/>
            <person name="Salamov A."/>
            <person name="Braich B."/>
            <person name="Kosarev P."/>
            <person name="Mahmoud A."/>
            <person name="Hajiyev E."/>
            <person name="Babayeva S."/>
            <person name="Izzatullayeva V."/>
            <person name="Mammadov A."/>
            <person name="Mammadov A."/>
            <person name="Sharifova S."/>
            <person name="Ojaghi J."/>
            <person name="Eynullazada K."/>
            <person name="Bayramov B."/>
            <person name="Abdulazimova A."/>
            <person name="Shahmuradov I."/>
        </authorList>
    </citation>
    <scope>NUCLEOTIDE SEQUENCE [LARGE SCALE GENOMIC DNA]</scope>
    <source>
        <strain evidence="2">cv. AG2017</strain>
        <tissue evidence="1">Leaf</tissue>
    </source>
</reference>
<proteinExistence type="predicted"/>
<evidence type="ECO:0000313" key="2">
    <source>
        <dbReference type="Proteomes" id="UP000233551"/>
    </source>
</evidence>
<sequence>MTYAPAVHPISDPLPPPLAFIAVPLPPAAFLSTDSTMHTLPLLAMPVHPSIYTVPPPTVPPVTSAQALVSTADHFLFQTPRPQMSLSYPAPPPQNVPPTEPSMPIALLTNIPLESENEQERRIRKMEEIIRALQVGSSRFAYGDNNWNLFPGMRLPPKIKIPDFKRYEGTNDPRHHLRHYQSKMMPYWDYEEFVVQTFQDSLTGSTLDWFMSLKADDILTWAELSQKFLDQYRFCAESPPTLLDLSMMEMKENQAFEAYASEWRRKAAKHIPRITER</sequence>
<evidence type="ECO:0000313" key="1">
    <source>
        <dbReference type="EMBL" id="PKI71949.1"/>
    </source>
</evidence>
<name>A0A2I0KU13_PUNGR</name>
<dbReference type="PANTHER" id="PTHR33223:SF8">
    <property type="entry name" value="OS04G0172440 PROTEIN"/>
    <property type="match status" value="1"/>
</dbReference>
<dbReference type="Proteomes" id="UP000233551">
    <property type="component" value="Unassembled WGS sequence"/>
</dbReference>
<dbReference type="AlphaFoldDB" id="A0A2I0KU13"/>
<protein>
    <recommendedName>
        <fullName evidence="3">Retrotransposon gag domain-containing protein</fullName>
    </recommendedName>
</protein>
<evidence type="ECO:0008006" key="3">
    <source>
        <dbReference type="Google" id="ProtNLM"/>
    </source>
</evidence>
<keyword evidence="2" id="KW-1185">Reference proteome</keyword>
<gene>
    <name evidence="1" type="ORF">CRG98_007632</name>
</gene>
<accession>A0A2I0KU13</accession>
<organism evidence="1 2">
    <name type="scientific">Punica granatum</name>
    <name type="common">Pomegranate</name>
    <dbReference type="NCBI Taxonomy" id="22663"/>
    <lineage>
        <taxon>Eukaryota</taxon>
        <taxon>Viridiplantae</taxon>
        <taxon>Streptophyta</taxon>
        <taxon>Embryophyta</taxon>
        <taxon>Tracheophyta</taxon>
        <taxon>Spermatophyta</taxon>
        <taxon>Magnoliopsida</taxon>
        <taxon>eudicotyledons</taxon>
        <taxon>Gunneridae</taxon>
        <taxon>Pentapetalae</taxon>
        <taxon>rosids</taxon>
        <taxon>malvids</taxon>
        <taxon>Myrtales</taxon>
        <taxon>Lythraceae</taxon>
        <taxon>Punica</taxon>
    </lineage>
</organism>
<dbReference type="PANTHER" id="PTHR33223">
    <property type="entry name" value="CCHC-TYPE DOMAIN-CONTAINING PROTEIN"/>
    <property type="match status" value="1"/>
</dbReference>